<proteinExistence type="predicted"/>
<protein>
    <submittedName>
        <fullName evidence="1">Uncharacterized protein</fullName>
    </submittedName>
</protein>
<keyword evidence="2" id="KW-1185">Reference proteome</keyword>
<dbReference type="Proteomes" id="UP000192368">
    <property type="component" value="Unassembled WGS sequence"/>
</dbReference>
<name>A0A1W1V0L5_PEPAS</name>
<dbReference type="EMBL" id="FWWR01000009">
    <property type="protein sequence ID" value="SMB86601.1"/>
    <property type="molecule type" value="Genomic_DNA"/>
</dbReference>
<dbReference type="RefSeq" id="WP_084230556.1">
    <property type="nucleotide sequence ID" value="NZ_FWWR01000009.1"/>
</dbReference>
<gene>
    <name evidence="1" type="ORF">SAMN00017477_0921</name>
</gene>
<accession>A0A1W1V0L5</accession>
<dbReference type="STRING" id="573058.SAMN00017477_0921"/>
<reference evidence="2" key="1">
    <citation type="submission" date="2017-04" db="EMBL/GenBank/DDBJ databases">
        <authorList>
            <person name="Varghese N."/>
            <person name="Submissions S."/>
        </authorList>
    </citation>
    <scope>NUCLEOTIDE SEQUENCE [LARGE SCALE GENOMIC DNA]</scope>
    <source>
        <strain evidence="2">DSM 20463</strain>
    </source>
</reference>
<dbReference type="AlphaFoldDB" id="A0A1W1V0L5"/>
<evidence type="ECO:0000313" key="2">
    <source>
        <dbReference type="Proteomes" id="UP000192368"/>
    </source>
</evidence>
<sequence>MYYIKGFIGDWKPVSKAEALEYGKNRLKALGLNPNNKHLEQEVTQVIKRHVQGIDIKEFEING</sequence>
<organism evidence="1 2">
    <name type="scientific">Peptoniphilus asaccharolyticus DSM 20463</name>
    <dbReference type="NCBI Taxonomy" id="573058"/>
    <lineage>
        <taxon>Bacteria</taxon>
        <taxon>Bacillati</taxon>
        <taxon>Bacillota</taxon>
        <taxon>Tissierellia</taxon>
        <taxon>Tissierellales</taxon>
        <taxon>Peptoniphilaceae</taxon>
        <taxon>Peptoniphilus</taxon>
    </lineage>
</organism>
<evidence type="ECO:0000313" key="1">
    <source>
        <dbReference type="EMBL" id="SMB86601.1"/>
    </source>
</evidence>